<dbReference type="Proteomes" id="UP001140453">
    <property type="component" value="Unassembled WGS sequence"/>
</dbReference>
<dbReference type="AlphaFoldDB" id="A0A9W8YSJ3"/>
<feature type="compositionally biased region" description="Basic and acidic residues" evidence="2">
    <location>
        <begin position="1"/>
        <end position="23"/>
    </location>
</feature>
<evidence type="ECO:0000256" key="2">
    <source>
        <dbReference type="SAM" id="MobiDB-lite"/>
    </source>
</evidence>
<name>A0A9W8YSJ3_9PEZI</name>
<feature type="compositionally biased region" description="Gly residues" evidence="2">
    <location>
        <begin position="183"/>
        <end position="199"/>
    </location>
</feature>
<keyword evidence="1" id="KW-0175">Coiled coil</keyword>
<feature type="coiled-coil region" evidence="1">
    <location>
        <begin position="84"/>
        <end position="111"/>
    </location>
</feature>
<keyword evidence="4" id="KW-1185">Reference proteome</keyword>
<feature type="compositionally biased region" description="Low complexity" evidence="2">
    <location>
        <begin position="26"/>
        <end position="36"/>
    </location>
</feature>
<proteinExistence type="predicted"/>
<reference evidence="3" key="1">
    <citation type="submission" date="2022-10" db="EMBL/GenBank/DDBJ databases">
        <title>Tapping the CABI collections for fungal endophytes: first genome assemblies for Collariella, Neodidymelliopsis, Ascochyta clinopodiicola, Didymella pomorum, Didymosphaeria variabile, Neocosmospora piperis and Neocucurbitaria cava.</title>
        <authorList>
            <person name="Hill R."/>
        </authorList>
    </citation>
    <scope>NUCLEOTIDE SEQUENCE</scope>
    <source>
        <strain evidence="3">IMI 355082</strain>
    </source>
</reference>
<sequence length="199" mass="22316">MDFLTKFKHDANGKPGADVKAESHLQPPSTTTQAPPARQPSPEPERDLLTKLIAGSGHHQHHRSHSRPSSSSGSTIVTTNKDRLFALTQRRAELRQQLDRLEKERTETEGYFATLRARFDAEAEWDKNEAHAADTPGEFWERFAAGKEMEKRREGLVRKEGEVRGELEGVEKERREIIEKGKSGGGEVVKGPGKGWKKA</sequence>
<feature type="region of interest" description="Disordered" evidence="2">
    <location>
        <begin position="1"/>
        <end position="82"/>
    </location>
</feature>
<comment type="caution">
    <text evidence="3">The sequence shown here is derived from an EMBL/GenBank/DDBJ whole genome shotgun (WGS) entry which is preliminary data.</text>
</comment>
<organism evidence="3 4">
    <name type="scientific">Gnomoniopsis smithogilvyi</name>
    <dbReference type="NCBI Taxonomy" id="1191159"/>
    <lineage>
        <taxon>Eukaryota</taxon>
        <taxon>Fungi</taxon>
        <taxon>Dikarya</taxon>
        <taxon>Ascomycota</taxon>
        <taxon>Pezizomycotina</taxon>
        <taxon>Sordariomycetes</taxon>
        <taxon>Sordariomycetidae</taxon>
        <taxon>Diaporthales</taxon>
        <taxon>Gnomoniaceae</taxon>
        <taxon>Gnomoniopsis</taxon>
    </lineage>
</organism>
<feature type="region of interest" description="Disordered" evidence="2">
    <location>
        <begin position="177"/>
        <end position="199"/>
    </location>
</feature>
<evidence type="ECO:0000256" key="1">
    <source>
        <dbReference type="SAM" id="Coils"/>
    </source>
</evidence>
<dbReference type="EMBL" id="JAPEVB010000003">
    <property type="protein sequence ID" value="KAJ4390913.1"/>
    <property type="molecule type" value="Genomic_DNA"/>
</dbReference>
<accession>A0A9W8YSJ3</accession>
<evidence type="ECO:0000313" key="4">
    <source>
        <dbReference type="Proteomes" id="UP001140453"/>
    </source>
</evidence>
<protein>
    <submittedName>
        <fullName evidence="3">Uncharacterized protein</fullName>
    </submittedName>
</protein>
<gene>
    <name evidence="3" type="ORF">N0V93_004512</name>
</gene>
<evidence type="ECO:0000313" key="3">
    <source>
        <dbReference type="EMBL" id="KAJ4390913.1"/>
    </source>
</evidence>